<proteinExistence type="predicted"/>
<dbReference type="InterPro" id="IPR013087">
    <property type="entry name" value="Znf_C2H2_type"/>
</dbReference>
<feature type="non-terminal residue" evidence="3">
    <location>
        <position position="1"/>
    </location>
</feature>
<protein>
    <recommendedName>
        <fullName evidence="2">C2H2-type domain-containing protein</fullName>
    </recommendedName>
</protein>
<dbReference type="EMBL" id="BTRK01000005">
    <property type="protein sequence ID" value="GMR56146.1"/>
    <property type="molecule type" value="Genomic_DNA"/>
</dbReference>
<feature type="domain" description="C2H2-type" evidence="2">
    <location>
        <begin position="239"/>
        <end position="260"/>
    </location>
</feature>
<dbReference type="SUPFAM" id="SSF47095">
    <property type="entry name" value="HMG-box"/>
    <property type="match status" value="1"/>
</dbReference>
<gene>
    <name evidence="3" type="ORF">PMAYCL1PPCAC_26341</name>
</gene>
<name>A0AAN5IAQ8_9BILA</name>
<feature type="compositionally biased region" description="Basic and acidic residues" evidence="1">
    <location>
        <begin position="388"/>
        <end position="407"/>
    </location>
</feature>
<dbReference type="Gene3D" id="1.10.30.10">
    <property type="entry name" value="High mobility group box domain"/>
    <property type="match status" value="1"/>
</dbReference>
<dbReference type="Proteomes" id="UP001328107">
    <property type="component" value="Unassembled WGS sequence"/>
</dbReference>
<reference evidence="4" key="1">
    <citation type="submission" date="2022-10" db="EMBL/GenBank/DDBJ databases">
        <title>Genome assembly of Pristionchus species.</title>
        <authorList>
            <person name="Yoshida K."/>
            <person name="Sommer R.J."/>
        </authorList>
    </citation>
    <scope>NUCLEOTIDE SEQUENCE [LARGE SCALE GENOMIC DNA]</scope>
    <source>
        <strain evidence="4">RS5460</strain>
    </source>
</reference>
<keyword evidence="4" id="KW-1185">Reference proteome</keyword>
<evidence type="ECO:0000313" key="4">
    <source>
        <dbReference type="Proteomes" id="UP001328107"/>
    </source>
</evidence>
<accession>A0AAN5IAQ8</accession>
<organism evidence="3 4">
    <name type="scientific">Pristionchus mayeri</name>
    <dbReference type="NCBI Taxonomy" id="1317129"/>
    <lineage>
        <taxon>Eukaryota</taxon>
        <taxon>Metazoa</taxon>
        <taxon>Ecdysozoa</taxon>
        <taxon>Nematoda</taxon>
        <taxon>Chromadorea</taxon>
        <taxon>Rhabditida</taxon>
        <taxon>Rhabditina</taxon>
        <taxon>Diplogasteromorpha</taxon>
        <taxon>Diplogasteroidea</taxon>
        <taxon>Neodiplogasteridae</taxon>
        <taxon>Pristionchus</taxon>
    </lineage>
</organism>
<comment type="caution">
    <text evidence="3">The sequence shown here is derived from an EMBL/GenBank/DDBJ whole genome shotgun (WGS) entry which is preliminary data.</text>
</comment>
<evidence type="ECO:0000313" key="3">
    <source>
        <dbReference type="EMBL" id="GMR56146.1"/>
    </source>
</evidence>
<sequence>IGMAEEQVLIIDEWAQKAFALTISDNAMGNVLSKSLHLMSKVARNGVRAPNLCYALQSLHQERELAKILEQEPVDPLRELVLGMSQSLGIMISLLIEKDDEPRVPRVKKTMQYRRESAVRGTANVIESNVAISTPLFSEPASTSNLFQTPIKEEEPEEGYSGQLDTDAFSSAFFNQSPYSDDGYPDMDIKEEDDFSEPIFDYMPSWSPTGIHRQKERMSYHRSAYYSRKIHTVDQHIICPKCKHVYRTVRSFTSHLRKSHSTNMRKSGYVLRCDCGNESQSVEHADKCDIAQFTLLDRSESRMAKPKIRPKSYAMAPDFLPGSFVCWLEEHREALTMPGMTEDEVMKLAKTEWRKVEDKSKWYLEAGRRSKAIEKEKRASKQTQQLMEHSRRSDTRRSLSRKPEKMEMPVLFDNSRRSASRKPETIEMTVLEQSDGLIGAPSS</sequence>
<dbReference type="InterPro" id="IPR036910">
    <property type="entry name" value="HMG_box_dom_sf"/>
</dbReference>
<feature type="region of interest" description="Disordered" evidence="1">
    <location>
        <begin position="373"/>
        <end position="443"/>
    </location>
</feature>
<dbReference type="AlphaFoldDB" id="A0AAN5IAQ8"/>
<evidence type="ECO:0000256" key="1">
    <source>
        <dbReference type="SAM" id="MobiDB-lite"/>
    </source>
</evidence>
<dbReference type="PROSITE" id="PS00028">
    <property type="entry name" value="ZINC_FINGER_C2H2_1"/>
    <property type="match status" value="1"/>
</dbReference>
<evidence type="ECO:0000259" key="2">
    <source>
        <dbReference type="PROSITE" id="PS00028"/>
    </source>
</evidence>